<dbReference type="PANTHER" id="PTHR14269">
    <property type="entry name" value="CDP-DIACYLGLYCEROL--GLYCEROL-3-PHOSPHATE 3-PHOSPHATIDYLTRANSFERASE-RELATED"/>
    <property type="match status" value="1"/>
</dbReference>
<dbReference type="InterPro" id="IPR036412">
    <property type="entry name" value="HAD-like_sf"/>
</dbReference>
<dbReference type="InterPro" id="IPR050324">
    <property type="entry name" value="CDP-alcohol_PTase-I"/>
</dbReference>
<dbReference type="EMBL" id="PDNA01000456">
    <property type="protein sequence ID" value="PGG95323.1"/>
    <property type="molecule type" value="Genomic_DNA"/>
</dbReference>
<keyword evidence="1" id="KW-0378">Hydrolase</keyword>
<sequence>MRVTCLHQSSRLLRLSPRHSLLSSSCCLSTPISYRRFSSKTEPQPQKPDFAFAFDIDGVLLRSSKPLPGAAKSLSLLQQQNIPFILLTNGGGMHETERIGQVNSRLGLSLDTSVIIQSHTPFSELVKGKKEQEALENKCVLVVGGGDDKCRYVAKQYGFKSIVTPGDIFMAHPSIWPFSDSFNDYYERSARALKTPIDAVDPSKSLKIDAILVFNDPRDWALDIQVILDLLLSSQGVLGTVSAKNNRDDLPNRGFLQDGQPPLYFSNPDLLWAAGYHLPRLGQGGFREALEGVWAAMTGGATLQKTIIGKPYQSTYEFAEKRLVEQRDQMFGAQDNVAPLRTVYMIGDNPESDIRGANSFNSETGADWASILVRTGVYGGGKPAYTPRVTVDGVKEAVEWGLKSSGWLTTSVKN</sequence>
<organism evidence="1 2">
    <name type="scientific">Polytolypa hystricis (strain UAMH7299)</name>
    <dbReference type="NCBI Taxonomy" id="1447883"/>
    <lineage>
        <taxon>Eukaryota</taxon>
        <taxon>Fungi</taxon>
        <taxon>Dikarya</taxon>
        <taxon>Ascomycota</taxon>
        <taxon>Pezizomycotina</taxon>
        <taxon>Eurotiomycetes</taxon>
        <taxon>Eurotiomycetidae</taxon>
        <taxon>Onygenales</taxon>
        <taxon>Onygenales incertae sedis</taxon>
        <taxon>Polytolypa</taxon>
    </lineage>
</organism>
<dbReference type="InterPro" id="IPR006357">
    <property type="entry name" value="HAD-SF_hydro_IIA"/>
</dbReference>
<reference evidence="1 2" key="1">
    <citation type="submission" date="2017-10" db="EMBL/GenBank/DDBJ databases">
        <title>Comparative genomics in systemic dimorphic fungi from Ajellomycetaceae.</title>
        <authorList>
            <person name="Munoz J.F."/>
            <person name="Mcewen J.G."/>
            <person name="Clay O.K."/>
            <person name="Cuomo C.A."/>
        </authorList>
    </citation>
    <scope>NUCLEOTIDE SEQUENCE [LARGE SCALE GENOMIC DNA]</scope>
    <source>
        <strain evidence="1 2">UAMH7299</strain>
    </source>
</reference>
<evidence type="ECO:0000313" key="2">
    <source>
        <dbReference type="Proteomes" id="UP000224634"/>
    </source>
</evidence>
<dbReference type="GO" id="GO:0005739">
    <property type="term" value="C:mitochondrion"/>
    <property type="evidence" value="ECO:0007669"/>
    <property type="project" value="TreeGrafter"/>
</dbReference>
<proteinExistence type="predicted"/>
<dbReference type="Pfam" id="PF13242">
    <property type="entry name" value="Hydrolase_like"/>
    <property type="match status" value="1"/>
</dbReference>
<accession>A0A2B7W727</accession>
<dbReference type="GO" id="GO:0046474">
    <property type="term" value="P:glycerophospholipid biosynthetic process"/>
    <property type="evidence" value="ECO:0007669"/>
    <property type="project" value="TreeGrafter"/>
</dbReference>
<dbReference type="Pfam" id="PF13344">
    <property type="entry name" value="Hydrolase_6"/>
    <property type="match status" value="1"/>
</dbReference>
<dbReference type="FunFam" id="3.40.50.1000:FF:000069">
    <property type="entry name" value="HAD-superfamily subfamily IIA hydrolase"/>
    <property type="match status" value="1"/>
</dbReference>
<keyword evidence="2" id="KW-1185">Reference proteome</keyword>
<comment type="caution">
    <text evidence="1">The sequence shown here is derived from an EMBL/GenBank/DDBJ whole genome shotgun (WGS) entry which is preliminary data.</text>
</comment>
<dbReference type="SUPFAM" id="SSF56784">
    <property type="entry name" value="HAD-like"/>
    <property type="match status" value="1"/>
</dbReference>
<gene>
    <name evidence="1" type="ORF">AJ80_09978</name>
</gene>
<dbReference type="STRING" id="1447883.A0A2B7W727"/>
<dbReference type="Gene3D" id="3.40.50.1000">
    <property type="entry name" value="HAD superfamily/HAD-like"/>
    <property type="match status" value="2"/>
</dbReference>
<dbReference type="OrthoDB" id="10251048at2759"/>
<dbReference type="GO" id="GO:0016787">
    <property type="term" value="F:hydrolase activity"/>
    <property type="evidence" value="ECO:0007669"/>
    <property type="project" value="UniProtKB-KW"/>
</dbReference>
<dbReference type="NCBIfam" id="TIGR01456">
    <property type="entry name" value="CECR5"/>
    <property type="match status" value="1"/>
</dbReference>
<dbReference type="NCBIfam" id="TIGR01460">
    <property type="entry name" value="HAD-SF-IIA"/>
    <property type="match status" value="1"/>
</dbReference>
<dbReference type="InterPro" id="IPR006353">
    <property type="entry name" value="HAD-SF_hydro_IIA_CECR5"/>
</dbReference>
<dbReference type="InterPro" id="IPR023214">
    <property type="entry name" value="HAD_sf"/>
</dbReference>
<dbReference type="PANTHER" id="PTHR14269:SF57">
    <property type="entry name" value="SUPERFAMILY HYDROLASE, PUTATIVE (AFU_ORTHOLOGUE AFUA_2G02580)-RELATED"/>
    <property type="match status" value="1"/>
</dbReference>
<protein>
    <submittedName>
        <fullName evidence="1">TIGR01456 family HAD hydrolase</fullName>
    </submittedName>
</protein>
<dbReference type="Proteomes" id="UP000224634">
    <property type="component" value="Unassembled WGS sequence"/>
</dbReference>
<dbReference type="AlphaFoldDB" id="A0A2B7W727"/>
<evidence type="ECO:0000313" key="1">
    <source>
        <dbReference type="EMBL" id="PGG95323.1"/>
    </source>
</evidence>
<name>A0A2B7W727_POLH7</name>